<accession>A0A2P6NNB3</accession>
<dbReference type="AlphaFoldDB" id="A0A2P6NNB3"/>
<comment type="caution">
    <text evidence="1">The sequence shown here is derived from an EMBL/GenBank/DDBJ whole genome shotgun (WGS) entry which is preliminary data.</text>
</comment>
<dbReference type="EMBL" id="MDYQ01000045">
    <property type="protein sequence ID" value="PRP85436.1"/>
    <property type="molecule type" value="Genomic_DNA"/>
</dbReference>
<protein>
    <submittedName>
        <fullName evidence="1">Uncharacterized protein</fullName>
    </submittedName>
</protein>
<feature type="non-terminal residue" evidence="1">
    <location>
        <position position="697"/>
    </location>
</feature>
<keyword evidence="2" id="KW-1185">Reference proteome</keyword>
<dbReference type="Proteomes" id="UP000241769">
    <property type="component" value="Unassembled WGS sequence"/>
</dbReference>
<organism evidence="1 2">
    <name type="scientific">Planoprotostelium fungivorum</name>
    <dbReference type="NCBI Taxonomy" id="1890364"/>
    <lineage>
        <taxon>Eukaryota</taxon>
        <taxon>Amoebozoa</taxon>
        <taxon>Evosea</taxon>
        <taxon>Variosea</taxon>
        <taxon>Cavosteliida</taxon>
        <taxon>Cavosteliaceae</taxon>
        <taxon>Planoprotostelium</taxon>
    </lineage>
</organism>
<evidence type="ECO:0000313" key="1">
    <source>
        <dbReference type="EMBL" id="PRP85436.1"/>
    </source>
</evidence>
<sequence>MRQPLLEQCTGTSCTNYTGGTFCYTDANQSIVNWSFCNCTKVPATEGVSNAWFPVCGVARMDVIARALYLRGVGVDTLGVSRKSNKCKEMIKRMACYMTFRKCLTDSFPAVNYAAMCRAPCEAMKNAPEDHHPSCIPSGCGLSSLSSSTFRAYKSNRAQNLICDASAHSINETIYTRGKTNRDFIFTVKTVAACPILIALRLQFPKNSILYSEMRVSGSIVLILFQLWTLAHSGCSPCETFHWAGNFTNSHTDKTYPLLFRITETLTDQSIRAMSGRDEQTAVTCADEQCSSMSSEPIDVTVRGNLIDTAIGDSYQYSLMLLQETVHSSFNQAAGDYYLYFRDLSFVCLEATDEQTQDQYQYLRVLNINGVADAIGSPLPELFAEVTSSWPNGNKSLSMIFSTEIKSVPVTLCSISKDYTGQFFFAGAIQPAAIGWAVMLETNTIYFIYCAGTSRSDCIFSGAITIKVDGIDGRLFTEDPLSMTWSSGLPVFSVALQGKGLLSIRCLDMSCEKKTQKMILDDMDLIAGCVTNDTTGYPFYTLMQSSGSITTVRCSDEECNGRITREIGSVAITSGDIVQMRTTSRWGVVQISTITTRYVEEQIDPNAVKIYDATDVYVYNSCGLSVNVPSEPISVDVTRQPQSIYLHGSGLCQTSKYNCTLNGSVVSNLEFGRDGFFCEIPMDLTSGPYHLSFSPGL</sequence>
<dbReference type="InParanoid" id="A0A2P6NNB3"/>
<reference evidence="1 2" key="1">
    <citation type="journal article" date="2018" name="Genome Biol. Evol.">
        <title>Multiple Roots of Fruiting Body Formation in Amoebozoa.</title>
        <authorList>
            <person name="Hillmann F."/>
            <person name="Forbes G."/>
            <person name="Novohradska S."/>
            <person name="Ferling I."/>
            <person name="Riege K."/>
            <person name="Groth M."/>
            <person name="Westermann M."/>
            <person name="Marz M."/>
            <person name="Spaller T."/>
            <person name="Winckler T."/>
            <person name="Schaap P."/>
            <person name="Glockner G."/>
        </authorList>
    </citation>
    <scope>NUCLEOTIDE SEQUENCE [LARGE SCALE GENOMIC DNA]</scope>
    <source>
        <strain evidence="1 2">Jena</strain>
    </source>
</reference>
<gene>
    <name evidence="1" type="ORF">PROFUN_06982</name>
</gene>
<proteinExistence type="predicted"/>
<name>A0A2P6NNB3_9EUKA</name>
<evidence type="ECO:0000313" key="2">
    <source>
        <dbReference type="Proteomes" id="UP000241769"/>
    </source>
</evidence>